<gene>
    <name evidence="1" type="ORF">CVT26_012194</name>
</gene>
<keyword evidence="2" id="KW-1185">Reference proteome</keyword>
<evidence type="ECO:0000313" key="2">
    <source>
        <dbReference type="Proteomes" id="UP000284706"/>
    </source>
</evidence>
<dbReference type="InParanoid" id="A0A409W9G6"/>
<dbReference type="Proteomes" id="UP000284706">
    <property type="component" value="Unassembled WGS sequence"/>
</dbReference>
<evidence type="ECO:0000313" key="1">
    <source>
        <dbReference type="EMBL" id="PPQ75157.1"/>
    </source>
</evidence>
<name>A0A409W9G6_9AGAR</name>
<dbReference type="AlphaFoldDB" id="A0A409W9G6"/>
<reference evidence="1 2" key="1">
    <citation type="journal article" date="2018" name="Evol. Lett.">
        <title>Horizontal gene cluster transfer increased hallucinogenic mushroom diversity.</title>
        <authorList>
            <person name="Reynolds H.T."/>
            <person name="Vijayakumar V."/>
            <person name="Gluck-Thaler E."/>
            <person name="Korotkin H.B."/>
            <person name="Matheny P.B."/>
            <person name="Slot J.C."/>
        </authorList>
    </citation>
    <scope>NUCLEOTIDE SEQUENCE [LARGE SCALE GENOMIC DNA]</scope>
    <source>
        <strain evidence="1 2">SRW20</strain>
    </source>
</reference>
<dbReference type="EMBL" id="NHYE01005284">
    <property type="protein sequence ID" value="PPQ75157.1"/>
    <property type="molecule type" value="Genomic_DNA"/>
</dbReference>
<comment type="caution">
    <text evidence="1">The sequence shown here is derived from an EMBL/GenBank/DDBJ whole genome shotgun (WGS) entry which is preliminary data.</text>
</comment>
<accession>A0A409W9G6</accession>
<organism evidence="1 2">
    <name type="scientific">Gymnopilus dilepis</name>
    <dbReference type="NCBI Taxonomy" id="231916"/>
    <lineage>
        <taxon>Eukaryota</taxon>
        <taxon>Fungi</taxon>
        <taxon>Dikarya</taxon>
        <taxon>Basidiomycota</taxon>
        <taxon>Agaricomycotina</taxon>
        <taxon>Agaricomycetes</taxon>
        <taxon>Agaricomycetidae</taxon>
        <taxon>Agaricales</taxon>
        <taxon>Agaricineae</taxon>
        <taxon>Hymenogastraceae</taxon>
        <taxon>Gymnopilus</taxon>
    </lineage>
</organism>
<protein>
    <submittedName>
        <fullName evidence="1">Uncharacterized protein</fullName>
    </submittedName>
</protein>
<sequence>MICGAACAAGSHPTAFPTPSEVKDSPGCPSMKNIASWDDLWIFRGDLNHGGSASYVALERLRAQTVEVE</sequence>
<proteinExistence type="predicted"/>